<organism evidence="8 9">
    <name type="scientific">Allacma fusca</name>
    <dbReference type="NCBI Taxonomy" id="39272"/>
    <lineage>
        <taxon>Eukaryota</taxon>
        <taxon>Metazoa</taxon>
        <taxon>Ecdysozoa</taxon>
        <taxon>Arthropoda</taxon>
        <taxon>Hexapoda</taxon>
        <taxon>Collembola</taxon>
        <taxon>Symphypleona</taxon>
        <taxon>Sminthuridae</taxon>
        <taxon>Allacma</taxon>
    </lineage>
</organism>
<proteinExistence type="inferred from homology"/>
<feature type="region of interest" description="Disordered" evidence="6">
    <location>
        <begin position="461"/>
        <end position="483"/>
    </location>
</feature>
<evidence type="ECO:0000313" key="9">
    <source>
        <dbReference type="Proteomes" id="UP000708208"/>
    </source>
</evidence>
<name>A0A8J2LGH2_9HEXA</name>
<evidence type="ECO:0000256" key="2">
    <source>
        <dbReference type="ARBA" id="ARBA00008803"/>
    </source>
</evidence>
<feature type="compositionally biased region" description="Polar residues" evidence="6">
    <location>
        <begin position="466"/>
        <end position="483"/>
    </location>
</feature>
<evidence type="ECO:0000256" key="7">
    <source>
        <dbReference type="SAM" id="Phobius"/>
    </source>
</evidence>
<evidence type="ECO:0000256" key="4">
    <source>
        <dbReference type="ARBA" id="ARBA00022989"/>
    </source>
</evidence>
<evidence type="ECO:0000256" key="5">
    <source>
        <dbReference type="ARBA" id="ARBA00023136"/>
    </source>
</evidence>
<dbReference type="AlphaFoldDB" id="A0A8J2LGH2"/>
<dbReference type="PANTHER" id="PTHR13317:SF4">
    <property type="entry name" value="TRANSMEMBRANE ANTERIOR POSTERIOR TRANSFORMATION PROTEIN 1 HOMOLOG"/>
    <property type="match status" value="1"/>
</dbReference>
<evidence type="ECO:0000313" key="8">
    <source>
        <dbReference type="EMBL" id="CAG7830377.1"/>
    </source>
</evidence>
<dbReference type="EMBL" id="CAJVCH010555547">
    <property type="protein sequence ID" value="CAG7830377.1"/>
    <property type="molecule type" value="Genomic_DNA"/>
</dbReference>
<comment type="subcellular location">
    <subcellularLocation>
        <location evidence="1">Membrane</location>
        <topology evidence="1">Multi-pass membrane protein</topology>
    </subcellularLocation>
</comment>
<protein>
    <recommendedName>
        <fullName evidence="10">Protein TAPT1 homolog</fullName>
    </recommendedName>
</protein>
<dbReference type="GO" id="GO:0005789">
    <property type="term" value="C:endoplasmic reticulum membrane"/>
    <property type="evidence" value="ECO:0007669"/>
    <property type="project" value="TreeGrafter"/>
</dbReference>
<comment type="similarity">
    <text evidence="2">Belongs to the TAPT1 family.</text>
</comment>
<keyword evidence="9" id="KW-1185">Reference proteome</keyword>
<evidence type="ECO:0000256" key="1">
    <source>
        <dbReference type="ARBA" id="ARBA00004141"/>
    </source>
</evidence>
<dbReference type="GO" id="GO:0036064">
    <property type="term" value="C:ciliary basal body"/>
    <property type="evidence" value="ECO:0007669"/>
    <property type="project" value="TreeGrafter"/>
</dbReference>
<dbReference type="Pfam" id="PF05346">
    <property type="entry name" value="DUF747"/>
    <property type="match status" value="1"/>
</dbReference>
<dbReference type="GO" id="GO:0045724">
    <property type="term" value="P:positive regulation of cilium assembly"/>
    <property type="evidence" value="ECO:0007669"/>
    <property type="project" value="TreeGrafter"/>
</dbReference>
<dbReference type="OrthoDB" id="29023at2759"/>
<feature type="transmembrane region" description="Helical" evidence="7">
    <location>
        <begin position="130"/>
        <end position="152"/>
    </location>
</feature>
<accession>A0A8J2LGH2</accession>
<evidence type="ECO:0000256" key="3">
    <source>
        <dbReference type="ARBA" id="ARBA00022692"/>
    </source>
</evidence>
<feature type="transmembrane region" description="Helical" evidence="7">
    <location>
        <begin position="205"/>
        <end position="230"/>
    </location>
</feature>
<dbReference type="InterPro" id="IPR008010">
    <property type="entry name" value="Tatp1"/>
</dbReference>
<evidence type="ECO:0008006" key="10">
    <source>
        <dbReference type="Google" id="ProtNLM"/>
    </source>
</evidence>
<feature type="transmembrane region" description="Helical" evidence="7">
    <location>
        <begin position="386"/>
        <end position="408"/>
    </location>
</feature>
<keyword evidence="4 7" id="KW-1133">Transmembrane helix</keyword>
<keyword evidence="3 7" id="KW-0812">Transmembrane</keyword>
<dbReference type="PANTHER" id="PTHR13317">
    <property type="entry name" value="TRANSMEMBRANE ANTERIOR POSTERIOR TRANSFORMATION PROTEIN 1 HOMOLOG"/>
    <property type="match status" value="1"/>
</dbReference>
<sequence length="768" mass="86473">MSGTQQSSDAQGSPSKKSSFVWKRSLKDYVTQELTRGYILELEEERYAARREKVYTFFCIPRELEKLMAYGFFQCSDAFLFVFTFLPLRCLLGILRVALKILQNIVNFEFPLRRLRGFLKPAEKCDLIKLFIFVACAYIYSYIDTSVLYHVIKSQSVIKLYIFFNMLEVGDRLFSSFVQDTLDALFLTATEKSDKKSQMGVTAHLLLALFSVFGHAMVILLQATTLSVAINANNRALLTVMMSNNFVELKGAVFKKFDKINLFQVSCSDVRERFHLCILLLLVCVQTMREYSWEESRFWVLFPDCVMVLLAEICIDWLKHAFITRFNEIPAEVYREYTLSLAYDLAQTKQRRAFSDHSDMVGRRLGFVPLPLAVVLARILRPSLKGPIVATAVLATLAYIALSSFRLLGSIILLGKACDLIDQHKKESPQHTTSQVQVPQAQTDSKITAVSSTLSDDLHLKFKPASQPTTRTPSPSRIGGSFSQPLKDSNKIFNDENSPFGANFDFVPPKTAYSPRLSKRSYYTSANNGKMKGEKKHYYRSFSASHTPRPSIGSGLSSLGEVPVPGLPDASTALLMANSSVSILSMNLNEEMLRAAVSNIAQTQPDMKQEQLSATSSMHSLPGDVQLSSNENPVAAIVGLNIMIEIYPLGYFVFYGNTNVVIITDLLLYIASLTNSVFQTTLTRYNLLSFQFRYNHDETSNHRHGSKSFLFIKHYIIRHGEWKSNFLSHLALDLNIHIKTLSEILLKGVQLPHLCAKKMLDGAPLSLG</sequence>
<evidence type="ECO:0000256" key="6">
    <source>
        <dbReference type="SAM" id="MobiDB-lite"/>
    </source>
</evidence>
<feature type="transmembrane region" description="Helical" evidence="7">
    <location>
        <begin position="78"/>
        <end position="99"/>
    </location>
</feature>
<gene>
    <name evidence="8" type="ORF">AFUS01_LOCUS40182</name>
</gene>
<comment type="caution">
    <text evidence="8">The sequence shown here is derived from an EMBL/GenBank/DDBJ whole genome shotgun (WGS) entry which is preliminary data.</text>
</comment>
<reference evidence="8" key="1">
    <citation type="submission" date="2021-06" db="EMBL/GenBank/DDBJ databases">
        <authorList>
            <person name="Hodson N. C."/>
            <person name="Mongue J. A."/>
            <person name="Jaron S. K."/>
        </authorList>
    </citation>
    <scope>NUCLEOTIDE SEQUENCE</scope>
</reference>
<keyword evidence="5 7" id="KW-0472">Membrane</keyword>
<dbReference type="Proteomes" id="UP000708208">
    <property type="component" value="Unassembled WGS sequence"/>
</dbReference>